<dbReference type="STRING" id="1006006.Mcup_1962"/>
<dbReference type="HAMAP" id="MF_01331_A">
    <property type="entry name" value="Ribosomal_uL22_A"/>
    <property type="match status" value="1"/>
</dbReference>
<gene>
    <name evidence="4" type="primary">rpl22</name>
    <name evidence="7" type="ordered locus">Mcup_1962</name>
</gene>
<dbReference type="InterPro" id="IPR005721">
    <property type="entry name" value="Ribosomal_uL22_euk/arc"/>
</dbReference>
<dbReference type="PROSITE" id="PS00464">
    <property type="entry name" value="RIBOSOMAL_L22"/>
    <property type="match status" value="1"/>
</dbReference>
<dbReference type="RefSeq" id="WP_013738562.1">
    <property type="nucleotide sequence ID" value="NC_015435.1"/>
</dbReference>
<keyword evidence="2 4" id="KW-0689">Ribosomal protein</keyword>
<evidence type="ECO:0000313" key="8">
    <source>
        <dbReference type="Proteomes" id="UP000007812"/>
    </source>
</evidence>
<comment type="subunit">
    <text evidence="4 6">Part of the 50S ribosomal subunit.</text>
</comment>
<comment type="function">
    <text evidence="4">The globular domain of the protein is located near the polypeptide exit tunnel on the outside of the subunit, while an extended beta-hairpin is found that lines the wall of the exit tunnel in the center of the 70S ribosome.</text>
</comment>
<dbReference type="NCBIfam" id="NF003260">
    <property type="entry name" value="PRK04223.1"/>
    <property type="match status" value="1"/>
</dbReference>
<evidence type="ECO:0000256" key="3">
    <source>
        <dbReference type="ARBA" id="ARBA00023274"/>
    </source>
</evidence>
<dbReference type="SUPFAM" id="SSF54843">
    <property type="entry name" value="Ribosomal protein L22"/>
    <property type="match status" value="1"/>
</dbReference>
<keyword evidence="8" id="KW-1185">Reference proteome</keyword>
<dbReference type="eggNOG" id="arCOG04098">
    <property type="taxonomic scope" value="Archaea"/>
</dbReference>
<dbReference type="GeneID" id="10494150"/>
<dbReference type="Proteomes" id="UP000007812">
    <property type="component" value="Chromosome"/>
</dbReference>
<dbReference type="Pfam" id="PF00237">
    <property type="entry name" value="Ribosomal_L22"/>
    <property type="match status" value="1"/>
</dbReference>
<name>F4G1Q7_METCR</name>
<dbReference type="InterPro" id="IPR018260">
    <property type="entry name" value="Ribosomal_uL22_CS"/>
</dbReference>
<evidence type="ECO:0000256" key="4">
    <source>
        <dbReference type="HAMAP-Rule" id="MF_01331"/>
    </source>
</evidence>
<keyword evidence="4 6" id="KW-0699">rRNA-binding</keyword>
<evidence type="ECO:0000256" key="6">
    <source>
        <dbReference type="RuleBase" id="RU004007"/>
    </source>
</evidence>
<dbReference type="EMBL" id="CP002656">
    <property type="protein sequence ID" value="AEB96064.1"/>
    <property type="molecule type" value="Genomic_DNA"/>
</dbReference>
<dbReference type="AlphaFoldDB" id="F4G1Q7"/>
<organism evidence="7 8">
    <name type="scientific">Metallosphaera cuprina (strain Ar-4)</name>
    <dbReference type="NCBI Taxonomy" id="1006006"/>
    <lineage>
        <taxon>Archaea</taxon>
        <taxon>Thermoproteota</taxon>
        <taxon>Thermoprotei</taxon>
        <taxon>Sulfolobales</taxon>
        <taxon>Sulfolobaceae</taxon>
        <taxon>Metallosphaera</taxon>
    </lineage>
</organism>
<sequence length="156" mass="17759">MGSWIYPNIPLDDNRVGKAVIKNAQVSIKDLYNVCKAIRGMNVKEAQEFLQRVQERKESLPYWRYSHGASHKSNISKKWKVKSGRYPDKAVRYVLKALGNAMANAQGKGLDEDKLKIVHIAAHKGLLIKRFLPRAFGRATKKYNRTSHIEVIVGEV</sequence>
<protein>
    <recommendedName>
        <fullName evidence="4">Large ribosomal subunit protein uL22</fullName>
    </recommendedName>
</protein>
<dbReference type="KEGG" id="mcn:Mcup_1962"/>
<evidence type="ECO:0000256" key="5">
    <source>
        <dbReference type="RuleBase" id="RU004005"/>
    </source>
</evidence>
<dbReference type="InterPro" id="IPR057265">
    <property type="entry name" value="Ribosomal_uL22_arc-type"/>
</dbReference>
<dbReference type="PATRIC" id="fig|1006006.8.peg.1964"/>
<dbReference type="HOGENOM" id="CLU_083987_0_2_2"/>
<dbReference type="GO" id="GO:0019843">
    <property type="term" value="F:rRNA binding"/>
    <property type="evidence" value="ECO:0007669"/>
    <property type="project" value="UniProtKB-UniRule"/>
</dbReference>
<dbReference type="GO" id="GO:0002181">
    <property type="term" value="P:cytoplasmic translation"/>
    <property type="evidence" value="ECO:0007669"/>
    <property type="project" value="TreeGrafter"/>
</dbReference>
<evidence type="ECO:0000256" key="1">
    <source>
        <dbReference type="ARBA" id="ARBA00009451"/>
    </source>
</evidence>
<dbReference type="CDD" id="cd00336">
    <property type="entry name" value="Ribosomal_L22"/>
    <property type="match status" value="1"/>
</dbReference>
<comment type="function">
    <text evidence="4 6">This protein binds specifically to 23S rRNA. It makes multiple contacts with different domains of the 23S rRNA in the assembled 50S subunit and ribosome.</text>
</comment>
<dbReference type="PANTHER" id="PTHR11593">
    <property type="entry name" value="60S RIBOSOMAL PROTEIN L17"/>
    <property type="match status" value="1"/>
</dbReference>
<dbReference type="Gene3D" id="3.90.470.10">
    <property type="entry name" value="Ribosomal protein L22/L17"/>
    <property type="match status" value="1"/>
</dbReference>
<dbReference type="PANTHER" id="PTHR11593:SF10">
    <property type="entry name" value="60S RIBOSOMAL PROTEIN L17"/>
    <property type="match status" value="1"/>
</dbReference>
<keyword evidence="4 6" id="KW-0694">RNA-binding</keyword>
<dbReference type="GO" id="GO:0003735">
    <property type="term" value="F:structural constituent of ribosome"/>
    <property type="evidence" value="ECO:0007669"/>
    <property type="project" value="UniProtKB-UniRule"/>
</dbReference>
<dbReference type="NCBIfam" id="TIGR01038">
    <property type="entry name" value="uL22_arch_euk"/>
    <property type="match status" value="1"/>
</dbReference>
<evidence type="ECO:0000313" key="7">
    <source>
        <dbReference type="EMBL" id="AEB96064.1"/>
    </source>
</evidence>
<keyword evidence="3 4" id="KW-0687">Ribonucleoprotein</keyword>
<dbReference type="OrthoDB" id="314984at2157"/>
<proteinExistence type="inferred from homology"/>
<dbReference type="GO" id="GO:0022625">
    <property type="term" value="C:cytosolic large ribosomal subunit"/>
    <property type="evidence" value="ECO:0007669"/>
    <property type="project" value="UniProtKB-UniRule"/>
</dbReference>
<accession>F4G1Q7</accession>
<comment type="similarity">
    <text evidence="1 4 5">Belongs to the universal ribosomal protein uL22 family.</text>
</comment>
<reference evidence="7 8" key="1">
    <citation type="journal article" date="2011" name="J. Bacteriol.">
        <title>Complete genome sequence of Metallosphaera cuprina, a metal sulfide-oxidizing archaeon from a hot spring.</title>
        <authorList>
            <person name="Liu L.J."/>
            <person name="You X.Y."/>
            <person name="Zheng H."/>
            <person name="Wang S."/>
            <person name="Jiang C.Y."/>
            <person name="Liu S.J."/>
        </authorList>
    </citation>
    <scope>NUCLEOTIDE SEQUENCE [LARGE SCALE GENOMIC DNA]</scope>
    <source>
        <strain evidence="7 8">Ar-4</strain>
    </source>
</reference>
<dbReference type="InterPro" id="IPR036394">
    <property type="entry name" value="Ribosomal_uL22_sf"/>
</dbReference>
<dbReference type="InterPro" id="IPR001063">
    <property type="entry name" value="Ribosomal_uL22"/>
</dbReference>
<evidence type="ECO:0000256" key="2">
    <source>
        <dbReference type="ARBA" id="ARBA00022980"/>
    </source>
</evidence>